<reference evidence="2" key="1">
    <citation type="submission" date="2016-11" db="EMBL/GenBank/DDBJ databases">
        <authorList>
            <person name="Varghese N."/>
            <person name="Submissions S."/>
        </authorList>
    </citation>
    <scope>NUCLEOTIDE SEQUENCE [LARGE SCALE GENOMIC DNA]</scope>
    <source>
        <strain evidence="2">DSM 24786</strain>
    </source>
</reference>
<name>A0A1K1R0X8_9FLAO</name>
<evidence type="ECO:0000313" key="2">
    <source>
        <dbReference type="Proteomes" id="UP000183257"/>
    </source>
</evidence>
<protein>
    <submittedName>
        <fullName evidence="1">Uncharacterized protein</fullName>
    </submittedName>
</protein>
<dbReference type="RefSeq" id="WP_072304796.1">
    <property type="nucleotide sequence ID" value="NZ_FPIY01000006.1"/>
</dbReference>
<dbReference type="AlphaFoldDB" id="A0A1K1R0X8"/>
<gene>
    <name evidence="1" type="ORF">SAMN05660313_03178</name>
</gene>
<accession>A0A1K1R0X8</accession>
<keyword evidence="2" id="KW-1185">Reference proteome</keyword>
<dbReference type="OrthoDB" id="1175351at2"/>
<dbReference type="Proteomes" id="UP000183257">
    <property type="component" value="Unassembled WGS sequence"/>
</dbReference>
<sequence>MKIQSFNIKKIAKYCAEEVFRANTDAPGFVYLDLGKNLSSYKLREIMVNLKKELSNFTVNKYDKKLSYHWLVRFDQQVNTPFHIDNAADESFLMLGYEPSDISSELYIADFHKFANDNDISPKNYLRNFTPIFKEEALLIPFITKIESFCKNTYKIVLINNSKPKPEAKTLGVFHKAQIVSQDLKKSRIVNSMIINMLPKNKIIENEPDENKFLKTDTISK</sequence>
<dbReference type="EMBL" id="FPIY01000006">
    <property type="protein sequence ID" value="SFW65784.1"/>
    <property type="molecule type" value="Genomic_DNA"/>
</dbReference>
<evidence type="ECO:0000313" key="1">
    <source>
        <dbReference type="EMBL" id="SFW65784.1"/>
    </source>
</evidence>
<proteinExistence type="predicted"/>
<organism evidence="1 2">
    <name type="scientific">Cellulophaga fucicola</name>
    <dbReference type="NCBI Taxonomy" id="76595"/>
    <lineage>
        <taxon>Bacteria</taxon>
        <taxon>Pseudomonadati</taxon>
        <taxon>Bacteroidota</taxon>
        <taxon>Flavobacteriia</taxon>
        <taxon>Flavobacteriales</taxon>
        <taxon>Flavobacteriaceae</taxon>
        <taxon>Cellulophaga</taxon>
    </lineage>
</organism>
<dbReference type="STRING" id="76595.SAMN05660313_03178"/>